<dbReference type="Gene3D" id="3.40.50.1820">
    <property type="entry name" value="alpha/beta hydrolase"/>
    <property type="match status" value="1"/>
</dbReference>
<dbReference type="InterPro" id="IPR000873">
    <property type="entry name" value="AMP-dep_synth/lig_dom"/>
</dbReference>
<dbReference type="Gene3D" id="3.30.559.10">
    <property type="entry name" value="Chloramphenicol acetyltransferase-like domain"/>
    <property type="match status" value="1"/>
</dbReference>
<gene>
    <name evidence="4" type="ORF">AV649_16265</name>
</gene>
<dbReference type="EMBL" id="LQQY01000009">
    <property type="protein sequence ID" value="KZE50926.1"/>
    <property type="molecule type" value="Genomic_DNA"/>
</dbReference>
<dbReference type="SUPFAM" id="SSF53474">
    <property type="entry name" value="alpha/beta-Hydrolases"/>
    <property type="match status" value="1"/>
</dbReference>
<dbReference type="GO" id="GO:0031177">
    <property type="term" value="F:phosphopantetheine binding"/>
    <property type="evidence" value="ECO:0007669"/>
    <property type="project" value="TreeGrafter"/>
</dbReference>
<dbReference type="CDD" id="cd19531">
    <property type="entry name" value="LCL_NRPS-like"/>
    <property type="match status" value="1"/>
</dbReference>
<dbReference type="Pfam" id="PF00668">
    <property type="entry name" value="Condensation"/>
    <property type="match status" value="1"/>
</dbReference>
<dbReference type="Pfam" id="PF00550">
    <property type="entry name" value="PP-binding"/>
    <property type="match status" value="1"/>
</dbReference>
<dbReference type="SUPFAM" id="SSF52777">
    <property type="entry name" value="CoA-dependent acyltransferases"/>
    <property type="match status" value="2"/>
</dbReference>
<dbReference type="InterPro" id="IPR036736">
    <property type="entry name" value="ACP-like_sf"/>
</dbReference>
<dbReference type="Gene3D" id="3.30.559.30">
    <property type="entry name" value="Nonribosomal peptide synthetase, condensation domain"/>
    <property type="match status" value="1"/>
</dbReference>
<accession>A0A163LT26</accession>
<comment type="caution">
    <text evidence="4">The sequence shown here is derived from an EMBL/GenBank/DDBJ whole genome shotgun (WGS) entry which is preliminary data.</text>
</comment>
<dbReference type="InterPro" id="IPR001031">
    <property type="entry name" value="Thioesterase"/>
</dbReference>
<dbReference type="PROSITE" id="PS00455">
    <property type="entry name" value="AMP_BINDING"/>
    <property type="match status" value="1"/>
</dbReference>
<dbReference type="CDD" id="cd05930">
    <property type="entry name" value="A_NRPS"/>
    <property type="match status" value="1"/>
</dbReference>
<dbReference type="RefSeq" id="WP_063190882.1">
    <property type="nucleotide sequence ID" value="NZ_JBLGCT010000001.1"/>
</dbReference>
<dbReference type="Gene3D" id="3.30.300.30">
    <property type="match status" value="1"/>
</dbReference>
<dbReference type="InterPro" id="IPR020845">
    <property type="entry name" value="AMP-binding_CS"/>
</dbReference>
<dbReference type="GO" id="GO:0044550">
    <property type="term" value="P:secondary metabolite biosynthetic process"/>
    <property type="evidence" value="ECO:0007669"/>
    <property type="project" value="TreeGrafter"/>
</dbReference>
<comment type="cofactor">
    <cofactor evidence="1">
        <name>pantetheine 4'-phosphate</name>
        <dbReference type="ChEBI" id="CHEBI:47942"/>
    </cofactor>
</comment>
<dbReference type="Gene3D" id="3.40.50.12780">
    <property type="entry name" value="N-terminal domain of ligase-like"/>
    <property type="match status" value="1"/>
</dbReference>
<evidence type="ECO:0000256" key="2">
    <source>
        <dbReference type="ARBA" id="ARBA00006432"/>
    </source>
</evidence>
<dbReference type="NCBIfam" id="TIGR01733">
    <property type="entry name" value="AA-adenyl-dom"/>
    <property type="match status" value="1"/>
</dbReference>
<dbReference type="PANTHER" id="PTHR45527">
    <property type="entry name" value="NONRIBOSOMAL PEPTIDE SYNTHETASE"/>
    <property type="match status" value="1"/>
</dbReference>
<evidence type="ECO:0000313" key="5">
    <source>
        <dbReference type="Proteomes" id="UP000076510"/>
    </source>
</evidence>
<evidence type="ECO:0000259" key="3">
    <source>
        <dbReference type="PROSITE" id="PS50075"/>
    </source>
</evidence>
<dbReference type="InterPro" id="IPR025110">
    <property type="entry name" value="AMP-bd_C"/>
</dbReference>
<reference evidence="5" key="1">
    <citation type="submission" date="2016-01" db="EMBL/GenBank/DDBJ databases">
        <title>Whole genome sequencing of Bhargavaea cecembensis T14.</title>
        <authorList>
            <person name="Hong K.W."/>
        </authorList>
    </citation>
    <scope>NUCLEOTIDE SEQUENCE [LARGE SCALE GENOMIC DNA]</scope>
    <source>
        <strain evidence="5">M19</strain>
    </source>
</reference>
<dbReference type="Gene3D" id="1.10.1200.10">
    <property type="entry name" value="ACP-like"/>
    <property type="match status" value="1"/>
</dbReference>
<dbReference type="Pfam" id="PF13193">
    <property type="entry name" value="AMP-binding_C"/>
    <property type="match status" value="1"/>
</dbReference>
<dbReference type="InterPro" id="IPR010071">
    <property type="entry name" value="AA_adenyl_dom"/>
</dbReference>
<dbReference type="InterPro" id="IPR001242">
    <property type="entry name" value="Condensation_dom"/>
</dbReference>
<dbReference type="Pfam" id="PF00501">
    <property type="entry name" value="AMP-binding"/>
    <property type="match status" value="1"/>
</dbReference>
<dbReference type="GO" id="GO:0003824">
    <property type="term" value="F:catalytic activity"/>
    <property type="evidence" value="ECO:0007669"/>
    <property type="project" value="InterPro"/>
</dbReference>
<dbReference type="PANTHER" id="PTHR45527:SF1">
    <property type="entry name" value="FATTY ACID SYNTHASE"/>
    <property type="match status" value="1"/>
</dbReference>
<dbReference type="GO" id="GO:0043041">
    <property type="term" value="P:amino acid activation for nonribosomal peptide biosynthetic process"/>
    <property type="evidence" value="ECO:0007669"/>
    <property type="project" value="TreeGrafter"/>
</dbReference>
<dbReference type="PROSITE" id="PS50075">
    <property type="entry name" value="CARRIER"/>
    <property type="match status" value="1"/>
</dbReference>
<protein>
    <recommendedName>
        <fullName evidence="3">Carrier domain-containing protein</fullName>
    </recommendedName>
</protein>
<dbReference type="InterPro" id="IPR042099">
    <property type="entry name" value="ANL_N_sf"/>
</dbReference>
<organism evidence="4 5">
    <name type="scientific">Rossellomorea marisflavi</name>
    <dbReference type="NCBI Taxonomy" id="189381"/>
    <lineage>
        <taxon>Bacteria</taxon>
        <taxon>Bacillati</taxon>
        <taxon>Bacillota</taxon>
        <taxon>Bacilli</taxon>
        <taxon>Bacillales</taxon>
        <taxon>Bacillaceae</taxon>
        <taxon>Rossellomorea</taxon>
    </lineage>
</organism>
<evidence type="ECO:0000313" key="4">
    <source>
        <dbReference type="EMBL" id="KZE50926.1"/>
    </source>
</evidence>
<dbReference type="Pfam" id="PF00975">
    <property type="entry name" value="Thioesterase"/>
    <property type="match status" value="1"/>
</dbReference>
<dbReference type="InterPro" id="IPR009081">
    <property type="entry name" value="PP-bd_ACP"/>
</dbReference>
<dbReference type="InterPro" id="IPR045851">
    <property type="entry name" value="AMP-bd_C_sf"/>
</dbReference>
<dbReference type="GO" id="GO:0005737">
    <property type="term" value="C:cytoplasm"/>
    <property type="evidence" value="ECO:0007669"/>
    <property type="project" value="TreeGrafter"/>
</dbReference>
<proteinExistence type="inferred from homology"/>
<dbReference type="InterPro" id="IPR023213">
    <property type="entry name" value="CAT-like_dom_sf"/>
</dbReference>
<comment type="similarity">
    <text evidence="2">Belongs to the ATP-dependent AMP-binding enzyme family.</text>
</comment>
<sequence>MTIDTTKYHPLTYYKLKPSFSQERFWVLHNLDPDKPTYTISKVFRFTGAFNLKAWKKSLRELVERHEILRTTFTFEERLYQLIASDQQCDFDYVELSEDLVEEAIKSYIQQPFDLESSNPLFHVKVIKTGMDTHYFLMNIHHILCDGPSLGILLEDLFRLYSSNSQQLKAELPPLEIQFADFAEWERNTVESDRSTSLKFWKENLKGAPSKVDFNKHGESQKVGTGGKTTRFRVPSELQQAVKSVSKANRTTLFTTFITAFTILIYKYTSQEEISIGTPVSLKESKELENVTGLFINSLVIRSHISPLDTFNEHLKKMQEQVYDCFKHKYIPYDTIVKEISPDRDDIHNALFNIMFALHYKAGKPNLTGLEYEEILYDNRTTKLDLSLSAIVSEEEIELEVEYDTSIFNQRYINQLFGQDFMALLTELTKDQDKPIGTLPLAEGRSVITKVNRPAISPVKSEKCIHELIEDRVANHPHANALTFRNRTLTYQELNEKSNDLAARIVNQIDRGATVGIYMDRSIELILSVLAIIKAGGVYVPLNTEDPLKRTEKMVEKANVSFLLTKHESAERIATINQKTYNVEESELGIGSDFPNLKTLTTTEGMLSIYFTSGSTGEPKGVINHHKGWINRMNGMQQSHQMKIGDAVLQKTLHTFDAFGLEVFWPLMYGGHIHLLEPGEHRNPRAIIDAMKEYRAIFLQVVPSMLNEVVLELTEEDAEALSEHLRFIGSAGEPLTSTLYNEWRKKMNCPVYNTWGPTEASIDVTQYVCTEHDRYNGDILSIGKPLMNNEVYILDEYLHPVSPYVTGDIFVSGIGLSRGYVNDPEKTKQTFLDNPFHEGTIMYRTGDKGYFLESGDIQFVGREDNQVKLRGIRVELDEIERVIMESESVNQCVVKVSENGGGQKLIAYITMLDESEVAIHKVKDELMTKLPMYMLPTHFELMKELPRLSNGKIDRKSLSIPEGKIFQSEELILPRTSKELILCQLMSDLLEHEQIGINSNFFDVGGHSLNAFKLLNRINQEFHTKLPLSFIFKHPTIEMMGKVLDTINNQEWKTSNVISLQKGDQEKRPLYLIHPGGGGIICYYEFVRKMSIPNPIYGIQSIGYEDHVSPLSSIKEMACEYIKGIKKVQPAGPYALAGWSLGGTIAFEIAHQLEEMGDEVDFIGLIDTYPIDCHRDDQQVAQSRKSPLEAWAARLNLTYTENLTDEKKIQLIHTEVKKRKMIPVDATLNETAKVLEIMYCNNLAAEEFFCDYRIHQTLHLFNVSERSEINPIPLVDTNVWAARTTKEVFIHEIDGHHHNLMDKTNVERVAGAFKNILEEQVVTHD</sequence>
<dbReference type="SUPFAM" id="SSF56801">
    <property type="entry name" value="Acetyl-CoA synthetase-like"/>
    <property type="match status" value="1"/>
</dbReference>
<dbReference type="InterPro" id="IPR029058">
    <property type="entry name" value="AB_hydrolase_fold"/>
</dbReference>
<feature type="domain" description="Carrier" evidence="3">
    <location>
        <begin position="973"/>
        <end position="1048"/>
    </location>
</feature>
<dbReference type="GO" id="GO:0008610">
    <property type="term" value="P:lipid biosynthetic process"/>
    <property type="evidence" value="ECO:0007669"/>
    <property type="project" value="UniProtKB-ARBA"/>
</dbReference>
<evidence type="ECO:0000256" key="1">
    <source>
        <dbReference type="ARBA" id="ARBA00001957"/>
    </source>
</evidence>
<dbReference type="Proteomes" id="UP000076510">
    <property type="component" value="Unassembled WGS sequence"/>
</dbReference>
<name>A0A163LT26_9BACI</name>
<dbReference type="SUPFAM" id="SSF47336">
    <property type="entry name" value="ACP-like"/>
    <property type="match status" value="1"/>
</dbReference>